<dbReference type="InterPro" id="IPR001264">
    <property type="entry name" value="Glyco_trans_51"/>
</dbReference>
<dbReference type="InterPro" id="IPR001460">
    <property type="entry name" value="PCN-bd_Tpept"/>
</dbReference>
<evidence type="ECO:0000256" key="22">
    <source>
        <dbReference type="ARBA" id="ARBA00023316"/>
    </source>
</evidence>
<evidence type="ECO:0000256" key="2">
    <source>
        <dbReference type="ARBA" id="ARBA00004401"/>
    </source>
</evidence>
<keyword evidence="11 31" id="KW-0328">Glycosyltransferase</keyword>
<feature type="region of interest" description="Disordered" evidence="27">
    <location>
        <begin position="774"/>
        <end position="813"/>
    </location>
</feature>
<comment type="subcellular location">
    <subcellularLocation>
        <location evidence="2">Cell membrane</location>
        <topology evidence="2">Single-pass type II membrane protein</topology>
    </subcellularLocation>
</comment>
<comment type="catalytic activity">
    <reaction evidence="23">
        <text>Preferential cleavage: (Ac)2-L-Lys-D-Ala-|-D-Ala. Also transpeptidation of peptidyl-alanyl moieties that are N-acyl substituents of D-alanine.</text>
        <dbReference type="EC" id="3.4.16.4"/>
    </reaction>
</comment>
<comment type="caution">
    <text evidence="31">The sequence shown here is derived from an EMBL/GenBank/DDBJ whole genome shotgun (WGS) entry which is preliminary data.</text>
</comment>
<evidence type="ECO:0000313" key="31">
    <source>
        <dbReference type="EMBL" id="KNY27131.1"/>
    </source>
</evidence>
<dbReference type="Gene3D" id="1.10.3810.10">
    <property type="entry name" value="Biosynthetic peptidoglycan transglycosylase-like"/>
    <property type="match status" value="1"/>
</dbReference>
<evidence type="ECO:0000256" key="9">
    <source>
        <dbReference type="ARBA" id="ARBA00022645"/>
    </source>
</evidence>
<comment type="similarity">
    <text evidence="4">In the C-terminal section; belongs to the transpeptidase family.</text>
</comment>
<comment type="catalytic activity">
    <reaction evidence="25">
        <text>[GlcNAc-(1-&gt;4)-Mur2Ac(oyl-L-Ala-gamma-D-Glu-L-Lys-D-Ala-D-Ala)](n)-di-trans,octa-cis-undecaprenyl diphosphate + beta-D-GlcNAc-(1-&gt;4)-Mur2Ac(oyl-L-Ala-gamma-D-Glu-L-Lys-D-Ala-D-Ala)-di-trans,octa-cis-undecaprenyl diphosphate = [GlcNAc-(1-&gt;4)-Mur2Ac(oyl-L-Ala-gamma-D-Glu-L-Lys-D-Ala-D-Ala)](n+1)-di-trans,octa-cis-undecaprenyl diphosphate + di-trans,octa-cis-undecaprenyl diphosphate + H(+)</text>
        <dbReference type="Rhea" id="RHEA:23708"/>
        <dbReference type="Rhea" id="RHEA-COMP:9602"/>
        <dbReference type="Rhea" id="RHEA-COMP:9603"/>
        <dbReference type="ChEBI" id="CHEBI:15378"/>
        <dbReference type="ChEBI" id="CHEBI:58405"/>
        <dbReference type="ChEBI" id="CHEBI:60033"/>
        <dbReference type="ChEBI" id="CHEBI:78435"/>
        <dbReference type="EC" id="2.4.99.28"/>
    </reaction>
</comment>
<evidence type="ECO:0000256" key="15">
    <source>
        <dbReference type="ARBA" id="ARBA00022960"/>
    </source>
</evidence>
<dbReference type="eggNOG" id="COG0744">
    <property type="taxonomic scope" value="Bacteria"/>
</dbReference>
<evidence type="ECO:0000259" key="30">
    <source>
        <dbReference type="Pfam" id="PF00912"/>
    </source>
</evidence>
<dbReference type="PANTHER" id="PTHR32282:SF11">
    <property type="entry name" value="PENICILLIN-BINDING PROTEIN 1B"/>
    <property type="match status" value="1"/>
</dbReference>
<dbReference type="UniPathway" id="UPA00219"/>
<evidence type="ECO:0000256" key="14">
    <source>
        <dbReference type="ARBA" id="ARBA00022801"/>
    </source>
</evidence>
<dbReference type="Pfam" id="PF00912">
    <property type="entry name" value="Transgly"/>
    <property type="match status" value="1"/>
</dbReference>
<dbReference type="InterPro" id="IPR050396">
    <property type="entry name" value="Glycosyltr_51/Transpeptidase"/>
</dbReference>
<dbReference type="PATRIC" id="fig|398512.5.peg.2498"/>
<evidence type="ECO:0000256" key="28">
    <source>
        <dbReference type="SAM" id="Phobius"/>
    </source>
</evidence>
<dbReference type="RefSeq" id="WP_036941604.1">
    <property type="nucleotide sequence ID" value="NZ_JQKC01000016.1"/>
</dbReference>
<accession>A0A0L6JMU2</accession>
<keyword evidence="8" id="KW-1003">Cell membrane</keyword>
<feature type="domain" description="Glycosyl transferase family 51" evidence="30">
    <location>
        <begin position="81"/>
        <end position="258"/>
    </location>
</feature>
<dbReference type="AlphaFoldDB" id="A0A0L6JMU2"/>
<evidence type="ECO:0000256" key="21">
    <source>
        <dbReference type="ARBA" id="ARBA00023268"/>
    </source>
</evidence>
<dbReference type="InterPro" id="IPR023346">
    <property type="entry name" value="Lysozyme-like_dom_sf"/>
</dbReference>
<dbReference type="GO" id="GO:0005886">
    <property type="term" value="C:plasma membrane"/>
    <property type="evidence" value="ECO:0007669"/>
    <property type="project" value="UniProtKB-SubCell"/>
</dbReference>
<feature type="compositionally biased region" description="Low complexity" evidence="27">
    <location>
        <begin position="788"/>
        <end position="813"/>
    </location>
</feature>
<evidence type="ECO:0000256" key="7">
    <source>
        <dbReference type="ARBA" id="ARBA00018638"/>
    </source>
</evidence>
<dbReference type="STRING" id="398512.Bccel_2396"/>
<protein>
    <recommendedName>
        <fullName evidence="7">Penicillin-binding protein 1A</fullName>
        <ecNumber evidence="24">2.4.99.28</ecNumber>
        <ecNumber evidence="6">3.4.16.4</ecNumber>
    </recommendedName>
</protein>
<keyword evidence="19 28" id="KW-0472">Membrane</keyword>
<evidence type="ECO:0000256" key="24">
    <source>
        <dbReference type="ARBA" id="ARBA00044770"/>
    </source>
</evidence>
<evidence type="ECO:0000256" key="19">
    <source>
        <dbReference type="ARBA" id="ARBA00023136"/>
    </source>
</evidence>
<dbReference type="FunFam" id="1.10.3810.10:FF:000001">
    <property type="entry name" value="Penicillin-binding protein 1A"/>
    <property type="match status" value="1"/>
</dbReference>
<evidence type="ECO:0000256" key="11">
    <source>
        <dbReference type="ARBA" id="ARBA00022676"/>
    </source>
</evidence>
<evidence type="ECO:0000256" key="18">
    <source>
        <dbReference type="ARBA" id="ARBA00022989"/>
    </source>
</evidence>
<keyword evidence="15" id="KW-0133">Cell shape</keyword>
<feature type="domain" description="Penicillin-binding protein transpeptidase" evidence="29">
    <location>
        <begin position="364"/>
        <end position="622"/>
    </location>
</feature>
<dbReference type="GO" id="GO:0008955">
    <property type="term" value="F:peptidoglycan glycosyltransferase activity"/>
    <property type="evidence" value="ECO:0007669"/>
    <property type="project" value="UniProtKB-EC"/>
</dbReference>
<dbReference type="EMBL" id="LGTC01000001">
    <property type="protein sequence ID" value="KNY27131.1"/>
    <property type="molecule type" value="Genomic_DNA"/>
</dbReference>
<dbReference type="InterPro" id="IPR012338">
    <property type="entry name" value="Beta-lactam/transpept-like"/>
</dbReference>
<evidence type="ECO:0000256" key="20">
    <source>
        <dbReference type="ARBA" id="ARBA00023251"/>
    </source>
</evidence>
<evidence type="ECO:0000256" key="26">
    <source>
        <dbReference type="ARBA" id="ARBA00060592"/>
    </source>
</evidence>
<dbReference type="SUPFAM" id="SSF53955">
    <property type="entry name" value="Lysozyme-like"/>
    <property type="match status" value="1"/>
</dbReference>
<dbReference type="EC" id="2.4.99.28" evidence="24"/>
<evidence type="ECO:0000256" key="17">
    <source>
        <dbReference type="ARBA" id="ARBA00022984"/>
    </source>
</evidence>
<dbReference type="GO" id="GO:0009002">
    <property type="term" value="F:serine-type D-Ala-D-Ala carboxypeptidase activity"/>
    <property type="evidence" value="ECO:0007669"/>
    <property type="project" value="UniProtKB-EC"/>
</dbReference>
<evidence type="ECO:0000256" key="23">
    <source>
        <dbReference type="ARBA" id="ARBA00034000"/>
    </source>
</evidence>
<comment type="similarity">
    <text evidence="5">In the N-terminal section; belongs to the glycosyltransferase 51 family.</text>
</comment>
<reference evidence="32" key="1">
    <citation type="submission" date="2015-07" db="EMBL/GenBank/DDBJ databases">
        <title>Near-Complete Genome Sequence of the Cellulolytic Bacterium Bacteroides (Pseudobacteroides) cellulosolvens ATCC 35603.</title>
        <authorList>
            <person name="Dassa B."/>
            <person name="Utturkar S.M."/>
            <person name="Klingeman D.M."/>
            <person name="Hurt R.A."/>
            <person name="Keller M."/>
            <person name="Xu J."/>
            <person name="Reddy Y.H.K."/>
            <person name="Borovok I."/>
            <person name="Grinberg I.R."/>
            <person name="Lamed R."/>
            <person name="Zhivin O."/>
            <person name="Bayer E.A."/>
            <person name="Brown S.D."/>
        </authorList>
    </citation>
    <scope>NUCLEOTIDE SEQUENCE [LARGE SCALE GENOMIC DNA]</scope>
    <source>
        <strain evidence="32">DSM 2933</strain>
    </source>
</reference>
<keyword evidence="17" id="KW-0573">Peptidoglycan synthesis</keyword>
<gene>
    <name evidence="31" type="ORF">Bccel_2396</name>
</gene>
<keyword evidence="32" id="KW-1185">Reference proteome</keyword>
<dbReference type="OrthoDB" id="9766909at2"/>
<dbReference type="GO" id="GO:0009252">
    <property type="term" value="P:peptidoglycan biosynthetic process"/>
    <property type="evidence" value="ECO:0007669"/>
    <property type="project" value="UniProtKB-UniPathway"/>
</dbReference>
<keyword evidence="9" id="KW-0121">Carboxypeptidase</keyword>
<dbReference type="GO" id="GO:0046677">
    <property type="term" value="P:response to antibiotic"/>
    <property type="evidence" value="ECO:0007669"/>
    <property type="project" value="UniProtKB-KW"/>
</dbReference>
<comment type="function">
    <text evidence="1">Cell wall formation. Synthesis of cross-linked peptidoglycan from the lipid intermediates. The enzyme has a penicillin-insensitive transglycosylase N-terminal domain (formation of linear glycan strands) and a penicillin-sensitive transpeptidase C-terminal domain (cross-linking of the peptide subunits).</text>
</comment>
<dbReference type="GO" id="GO:0008658">
    <property type="term" value="F:penicillin binding"/>
    <property type="evidence" value="ECO:0007669"/>
    <property type="project" value="InterPro"/>
</dbReference>
<evidence type="ECO:0000256" key="13">
    <source>
        <dbReference type="ARBA" id="ARBA00022692"/>
    </source>
</evidence>
<evidence type="ECO:0000256" key="4">
    <source>
        <dbReference type="ARBA" id="ARBA00007090"/>
    </source>
</evidence>
<organism evidence="31 32">
    <name type="scientific">Pseudobacteroides cellulosolvens ATCC 35603 = DSM 2933</name>
    <dbReference type="NCBI Taxonomy" id="398512"/>
    <lineage>
        <taxon>Bacteria</taxon>
        <taxon>Bacillati</taxon>
        <taxon>Bacillota</taxon>
        <taxon>Clostridia</taxon>
        <taxon>Eubacteriales</taxon>
        <taxon>Oscillospiraceae</taxon>
        <taxon>Pseudobacteroides</taxon>
    </lineage>
</organism>
<comment type="pathway">
    <text evidence="26">Glycan biosynthesis.</text>
</comment>
<evidence type="ECO:0000313" key="32">
    <source>
        <dbReference type="Proteomes" id="UP000036923"/>
    </source>
</evidence>
<dbReference type="GO" id="GO:0006508">
    <property type="term" value="P:proteolysis"/>
    <property type="evidence" value="ECO:0007669"/>
    <property type="project" value="UniProtKB-KW"/>
</dbReference>
<evidence type="ECO:0000256" key="25">
    <source>
        <dbReference type="ARBA" id="ARBA00049902"/>
    </source>
</evidence>
<keyword evidence="10" id="KW-0645">Protease</keyword>
<dbReference type="EC" id="3.4.16.4" evidence="6"/>
<keyword evidence="22" id="KW-0961">Cell wall biogenesis/degradation</keyword>
<dbReference type="SUPFAM" id="SSF56601">
    <property type="entry name" value="beta-lactamase/transpeptidase-like"/>
    <property type="match status" value="1"/>
</dbReference>
<dbReference type="InterPro" id="IPR036950">
    <property type="entry name" value="PBP_transglycosylase"/>
</dbReference>
<keyword evidence="14" id="KW-0378">Hydrolase</keyword>
<name>A0A0L6JMU2_9FIRM</name>
<proteinExistence type="inferred from homology"/>
<dbReference type="GO" id="GO:0008360">
    <property type="term" value="P:regulation of cell shape"/>
    <property type="evidence" value="ECO:0007669"/>
    <property type="project" value="UniProtKB-KW"/>
</dbReference>
<dbReference type="PANTHER" id="PTHR32282">
    <property type="entry name" value="BINDING PROTEIN TRANSPEPTIDASE, PUTATIVE-RELATED"/>
    <property type="match status" value="1"/>
</dbReference>
<evidence type="ECO:0000256" key="5">
    <source>
        <dbReference type="ARBA" id="ARBA00007739"/>
    </source>
</evidence>
<keyword evidence="18 28" id="KW-1133">Transmembrane helix</keyword>
<evidence type="ECO:0000256" key="10">
    <source>
        <dbReference type="ARBA" id="ARBA00022670"/>
    </source>
</evidence>
<evidence type="ECO:0000256" key="12">
    <source>
        <dbReference type="ARBA" id="ARBA00022679"/>
    </source>
</evidence>
<dbReference type="NCBIfam" id="TIGR02074">
    <property type="entry name" value="PBP_1a_fam"/>
    <property type="match status" value="1"/>
</dbReference>
<dbReference type="Gene3D" id="3.40.710.10">
    <property type="entry name" value="DD-peptidase/beta-lactamase superfamily"/>
    <property type="match status" value="1"/>
</dbReference>
<dbReference type="GO" id="GO:0071555">
    <property type="term" value="P:cell wall organization"/>
    <property type="evidence" value="ECO:0007669"/>
    <property type="project" value="UniProtKB-KW"/>
</dbReference>
<keyword evidence="13 28" id="KW-0812">Transmembrane</keyword>
<evidence type="ECO:0000256" key="3">
    <source>
        <dbReference type="ARBA" id="ARBA00004752"/>
    </source>
</evidence>
<keyword evidence="12 31" id="KW-0808">Transferase</keyword>
<evidence type="ECO:0000256" key="16">
    <source>
        <dbReference type="ARBA" id="ARBA00022968"/>
    </source>
</evidence>
<evidence type="ECO:0000256" key="27">
    <source>
        <dbReference type="SAM" id="MobiDB-lite"/>
    </source>
</evidence>
<evidence type="ECO:0000256" key="6">
    <source>
        <dbReference type="ARBA" id="ARBA00012448"/>
    </source>
</evidence>
<evidence type="ECO:0000256" key="8">
    <source>
        <dbReference type="ARBA" id="ARBA00022475"/>
    </source>
</evidence>
<dbReference type="Proteomes" id="UP000036923">
    <property type="component" value="Unassembled WGS sequence"/>
</dbReference>
<sequence>MDPKTKAVTGSSTRTKKRHGQLFIFITTVLKILFISLLLVSFAAAGILGGLIFGYIKTTTPIKPEQLDLKNITSFVYDSKGNEIMQLKGEQNRILVEHDSIPDNLRNALISIEDKRFYDHKGIDLIRISSAVFNFLKPGGNMHGGSTITQQLVKNITGDTRRTLKRKVQEQYMAIQLEKHLSKEKILDLYMNLIYMGGNYYGVETASQVYFGKSVKDLTLAQCASLAGITNLPGIYAPVSEKNIKKNIERQKNILFEMKRSGSITEQQYQQALKEDLKFVASDKNKIKTVKTQSFFVDQVIIDVKKDLIASGMSPQLADKTIYSNGIKIYSTMDPDIQKGMDEVFTNDKYFPIIKRNLQHPQAAMVIMDPSTGQVKALYGGYGQKTGDLILNRATQIQRQPGSTFKPIADYAPAIDMKLITAASVFDDAPSYLNPASKSPYPTNYTKGYYSGLTTIHTALYQSINVVAAKTWLKLGSSLSLKYLARNGINLNKENDGNLSIAMGGLHEGVNTLKMAAAYVPFVNDGVYRDPITYTKVLDKDGNVLLEKKSKSTMVYDNEGTAFIMTRMMQDVCRIGTASTKGLGLIQKGKIATAGKTGTTSDNRDKWFVGYTPYYVGATWYGYDKNSKLSPEEYNQALIIWHEVMEKAHANLKPKEFKQSTAVIKRTVCRYSGKTPSDLCARDPRGNAVIEEYFLPGTEPKSGDTCDVHVTKQVCKDSKDGFGRNNLFGPGCPQSSLIESVFVQRKVPYNKARAADPYPSDWKYEAPVSYCTIHGGPPSNSTTNEPVNTTDTNSGENNTTDNTNTTNNTDTTTDTINAIEQNQPQQ</sequence>
<comment type="pathway">
    <text evidence="3">Cell wall biogenesis; peptidoglycan biosynthesis.</text>
</comment>
<evidence type="ECO:0000259" key="29">
    <source>
        <dbReference type="Pfam" id="PF00905"/>
    </source>
</evidence>
<feature type="transmembrane region" description="Helical" evidence="28">
    <location>
        <begin position="22"/>
        <end position="55"/>
    </location>
</feature>
<keyword evidence="21" id="KW-0511">Multifunctional enzyme</keyword>
<evidence type="ECO:0000256" key="1">
    <source>
        <dbReference type="ARBA" id="ARBA00002624"/>
    </source>
</evidence>
<dbReference type="GO" id="GO:0030288">
    <property type="term" value="C:outer membrane-bounded periplasmic space"/>
    <property type="evidence" value="ECO:0007669"/>
    <property type="project" value="TreeGrafter"/>
</dbReference>
<keyword evidence="16" id="KW-0735">Signal-anchor</keyword>
<dbReference type="Pfam" id="PF00905">
    <property type="entry name" value="Transpeptidase"/>
    <property type="match status" value="1"/>
</dbReference>
<feature type="compositionally biased region" description="Polar residues" evidence="27">
    <location>
        <begin position="778"/>
        <end position="787"/>
    </location>
</feature>
<keyword evidence="20" id="KW-0046">Antibiotic resistance</keyword>